<proteinExistence type="predicted"/>
<dbReference type="InParanoid" id="F4RTH4"/>
<feature type="transmembrane region" description="Helical" evidence="2">
    <location>
        <begin position="149"/>
        <end position="172"/>
    </location>
</feature>
<accession>F4RTH4</accession>
<feature type="region of interest" description="Disordered" evidence="1">
    <location>
        <begin position="1"/>
        <end position="44"/>
    </location>
</feature>
<feature type="compositionally biased region" description="Basic residues" evidence="1">
    <location>
        <begin position="34"/>
        <end position="44"/>
    </location>
</feature>
<dbReference type="GeneID" id="18932094"/>
<dbReference type="VEuPathDB" id="FungiDB:MELLADRAFT_72415"/>
<dbReference type="AlphaFoldDB" id="F4RTH4"/>
<evidence type="ECO:0000256" key="2">
    <source>
        <dbReference type="SAM" id="Phobius"/>
    </source>
</evidence>
<name>F4RTH4_MELLP</name>
<keyword evidence="4" id="KW-1185">Reference proteome</keyword>
<evidence type="ECO:0000313" key="4">
    <source>
        <dbReference type="Proteomes" id="UP000001072"/>
    </source>
</evidence>
<evidence type="ECO:0000256" key="1">
    <source>
        <dbReference type="SAM" id="MobiDB-lite"/>
    </source>
</evidence>
<dbReference type="HOGENOM" id="CLU_1326646_0_0_1"/>
<keyword evidence="2" id="KW-0472">Membrane</keyword>
<sequence length="207" mass="23461">MSNTSDRLSCLTLKGEEEIKPMMELEKPYPTHQTPRHPPRHPLRHSAQSEYTLNVPDSAENSPTQESHTIRPPFLRDHTNRQSACSDITEEFQGPENGSDGECSVVYDDLMGNTSDPLHSIEKVYPRQGRSRYITETGNPFTIWSLRGWLNLGAVTFLFVLLIGLFALLPIYQYATRTATSLDDKTLELSRQSGPFEVSQLPQRLQT</sequence>
<reference evidence="4" key="1">
    <citation type="journal article" date="2011" name="Proc. Natl. Acad. Sci. U.S.A.">
        <title>Obligate biotrophy features unraveled by the genomic analysis of rust fungi.</title>
        <authorList>
            <person name="Duplessis S."/>
            <person name="Cuomo C.A."/>
            <person name="Lin Y.-C."/>
            <person name="Aerts A."/>
            <person name="Tisserant E."/>
            <person name="Veneault-Fourrey C."/>
            <person name="Joly D.L."/>
            <person name="Hacquard S."/>
            <person name="Amselem J."/>
            <person name="Cantarel B.L."/>
            <person name="Chiu R."/>
            <person name="Coutinho P.M."/>
            <person name="Feau N."/>
            <person name="Field M."/>
            <person name="Frey P."/>
            <person name="Gelhaye E."/>
            <person name="Goldberg J."/>
            <person name="Grabherr M.G."/>
            <person name="Kodira C.D."/>
            <person name="Kohler A."/>
            <person name="Kuees U."/>
            <person name="Lindquist E.A."/>
            <person name="Lucas S.M."/>
            <person name="Mago R."/>
            <person name="Mauceli E."/>
            <person name="Morin E."/>
            <person name="Murat C."/>
            <person name="Pangilinan J.L."/>
            <person name="Park R."/>
            <person name="Pearson M."/>
            <person name="Quesneville H."/>
            <person name="Rouhier N."/>
            <person name="Sakthikumar S."/>
            <person name="Salamov A.A."/>
            <person name="Schmutz J."/>
            <person name="Selles B."/>
            <person name="Shapiro H."/>
            <person name="Tanguay P."/>
            <person name="Tuskan G.A."/>
            <person name="Henrissat B."/>
            <person name="Van de Peer Y."/>
            <person name="Rouze P."/>
            <person name="Ellis J.G."/>
            <person name="Dodds P.N."/>
            <person name="Schein J.E."/>
            <person name="Zhong S."/>
            <person name="Hamelin R.C."/>
            <person name="Grigoriev I.V."/>
            <person name="Szabo L.J."/>
            <person name="Martin F."/>
        </authorList>
    </citation>
    <scope>NUCLEOTIDE SEQUENCE [LARGE SCALE GENOMIC DNA]</scope>
    <source>
        <strain evidence="4">98AG31 / pathotype 3-4-7</strain>
    </source>
</reference>
<dbReference type="RefSeq" id="XP_007412465.1">
    <property type="nucleotide sequence ID" value="XM_007412403.1"/>
</dbReference>
<dbReference type="EMBL" id="GL883119">
    <property type="protein sequence ID" value="EGG04336.1"/>
    <property type="molecule type" value="Genomic_DNA"/>
</dbReference>
<dbReference type="OrthoDB" id="2517103at2759"/>
<keyword evidence="2" id="KW-0812">Transmembrane</keyword>
<keyword evidence="2" id="KW-1133">Transmembrane helix</keyword>
<gene>
    <name evidence="3" type="ORF">MELLADRAFT_72415</name>
</gene>
<evidence type="ECO:0000313" key="3">
    <source>
        <dbReference type="EMBL" id="EGG04336.1"/>
    </source>
</evidence>
<dbReference type="Proteomes" id="UP000001072">
    <property type="component" value="Unassembled WGS sequence"/>
</dbReference>
<organism evidence="4">
    <name type="scientific">Melampsora larici-populina (strain 98AG31 / pathotype 3-4-7)</name>
    <name type="common">Poplar leaf rust fungus</name>
    <dbReference type="NCBI Taxonomy" id="747676"/>
    <lineage>
        <taxon>Eukaryota</taxon>
        <taxon>Fungi</taxon>
        <taxon>Dikarya</taxon>
        <taxon>Basidiomycota</taxon>
        <taxon>Pucciniomycotina</taxon>
        <taxon>Pucciniomycetes</taxon>
        <taxon>Pucciniales</taxon>
        <taxon>Melampsoraceae</taxon>
        <taxon>Melampsora</taxon>
    </lineage>
</organism>
<dbReference type="KEGG" id="mlr:MELLADRAFT_72415"/>
<feature type="compositionally biased region" description="Basic and acidic residues" evidence="1">
    <location>
        <begin position="14"/>
        <end position="29"/>
    </location>
</feature>
<protein>
    <submittedName>
        <fullName evidence="3">Uncharacterized protein</fullName>
    </submittedName>
</protein>